<dbReference type="SUPFAM" id="SSF54001">
    <property type="entry name" value="Cysteine proteinases"/>
    <property type="match status" value="1"/>
</dbReference>
<dbReference type="PANTHER" id="PTHR46468:SF1">
    <property type="entry name" value="SENTRIN-SPECIFIC PROTEASE 8"/>
    <property type="match status" value="1"/>
</dbReference>
<evidence type="ECO:0000256" key="4">
    <source>
        <dbReference type="ARBA" id="ARBA00022807"/>
    </source>
</evidence>
<gene>
    <name evidence="7" type="ORF">JI435_307950</name>
</gene>
<dbReference type="OrthoDB" id="3687719at2759"/>
<dbReference type="InterPro" id="IPR038765">
    <property type="entry name" value="Papain-like_cys_pep_sf"/>
</dbReference>
<dbReference type="VEuPathDB" id="FungiDB:JI435_307950"/>
<dbReference type="GO" id="GO:0006508">
    <property type="term" value="P:proteolysis"/>
    <property type="evidence" value="ECO:0007669"/>
    <property type="project" value="UniProtKB-KW"/>
</dbReference>
<dbReference type="Gene3D" id="3.40.395.10">
    <property type="entry name" value="Adenoviral Proteinase, Chain A"/>
    <property type="match status" value="1"/>
</dbReference>
<dbReference type="AlphaFoldDB" id="A0A7U2NQ98"/>
<reference evidence="8" key="1">
    <citation type="journal article" date="2021" name="BMC Genomics">
        <title>Chromosome-level genome assembly and manually-curated proteome of model necrotroph Parastagonospora nodorum Sn15 reveals a genome-wide trove of candidate effector homologs, and redundancy of virulence-related functions within an accessory chromosome.</title>
        <authorList>
            <person name="Bertazzoni S."/>
            <person name="Jones D.A.B."/>
            <person name="Phan H.T."/>
            <person name="Tan K.-C."/>
            <person name="Hane J.K."/>
        </authorList>
    </citation>
    <scope>NUCLEOTIDE SEQUENCE [LARGE SCALE GENOMIC DNA]</scope>
    <source>
        <strain evidence="8">SN15 / ATCC MYA-4574 / FGSC 10173)</strain>
    </source>
</reference>
<evidence type="ECO:0000256" key="3">
    <source>
        <dbReference type="ARBA" id="ARBA00022801"/>
    </source>
</evidence>
<accession>A0A7U2NQ98</accession>
<evidence type="ECO:0000259" key="6">
    <source>
        <dbReference type="PROSITE" id="PS50600"/>
    </source>
</evidence>
<dbReference type="PANTHER" id="PTHR46468">
    <property type="entry name" value="SENTRIN-SPECIFIC PROTEASE 8"/>
    <property type="match status" value="1"/>
</dbReference>
<proteinExistence type="inferred from homology"/>
<evidence type="ECO:0000313" key="8">
    <source>
        <dbReference type="Proteomes" id="UP000663193"/>
    </source>
</evidence>
<dbReference type="InterPro" id="IPR003653">
    <property type="entry name" value="Peptidase_C48_C"/>
</dbReference>
<feature type="compositionally biased region" description="Low complexity" evidence="5">
    <location>
        <begin position="61"/>
        <end position="99"/>
    </location>
</feature>
<dbReference type="Pfam" id="PF02902">
    <property type="entry name" value="Peptidase_C48"/>
    <property type="match status" value="1"/>
</dbReference>
<feature type="domain" description="Ubiquitin-like protease family profile" evidence="6">
    <location>
        <begin position="268"/>
        <end position="449"/>
    </location>
</feature>
<evidence type="ECO:0000313" key="7">
    <source>
        <dbReference type="EMBL" id="QRD06496.1"/>
    </source>
</evidence>
<dbReference type="GO" id="GO:0019784">
    <property type="term" value="F:deNEDDylase activity"/>
    <property type="evidence" value="ECO:0007669"/>
    <property type="project" value="InterPro"/>
</dbReference>
<feature type="compositionally biased region" description="Acidic residues" evidence="5">
    <location>
        <begin position="570"/>
        <end position="579"/>
    </location>
</feature>
<comment type="similarity">
    <text evidence="1">Belongs to the peptidase C48 family.</text>
</comment>
<sequence length="704" mass="79296">MPAPEVQKVYTIEAVIDAQPSHSEDAVLEIYNEDSLMSSPEVAPSDRLPTEVAGANASGMTTCSDSKATTPTTTSSTPNTDEPAPSTLSSATTESLSTTKLPTTPEATAPSVEDPSTWSEQLPVPISLDNWSGRVNIDTSTLRKDVSIFNSTKQMMREETSQMLVLASRGFGRAGYVPTKKTSPRLRTRRYSIDVLVKPWTFEKDWQWKADVRYEASPAVQKHHENEPRLRAEPIQAFPTPLRYRELNVRAMHPPPHDDETYLVMGDSVLPNMEFNFMLHHRGGEAWMRDNALAMSLDVLERALECHKYGISIVNPNAAQIIFMASRCDDADEASYDVYRDRLQDKRWIVLPINDGIGAYSDGSHWSLVIVDRVHKTAFYYDSTGVSPYNQIQKIAYEVSKGLLMVLGEETKEWQFLPQEESPNQWWDNQFTQDQGPCGPFVWKMAKIMIEKIIAHQQTGHEADCDLSLHRGFDRYFKSMFDSWLVRLEMQQFITWFKLDQESLTSVEEHDQIAVEGEDVAMSQELPAVYLEPERPASENSTETSSEDEQDEDPAVSLNRVRGGGISLVGEDDSIDDLSADASSTMFDDSPPKDFNINDWDMMDNVSFVNGSRAKVRGDDLSGRDPDATPTRGKSDQRRQFQQHILQQDKGPTSRKRHAEPATADRPRPRPRTPPEQNVDVGAPLPEGWKRSNSVESHWSDMSG</sequence>
<keyword evidence="3" id="KW-0378">Hydrolase</keyword>
<feature type="region of interest" description="Disordered" evidence="5">
    <location>
        <begin position="37"/>
        <end position="120"/>
    </location>
</feature>
<feature type="region of interest" description="Disordered" evidence="5">
    <location>
        <begin position="529"/>
        <end position="600"/>
    </location>
</feature>
<feature type="region of interest" description="Disordered" evidence="5">
    <location>
        <begin position="614"/>
        <end position="704"/>
    </location>
</feature>
<feature type="compositionally biased region" description="Acidic residues" evidence="5">
    <location>
        <begin position="545"/>
        <end position="554"/>
    </location>
</feature>
<evidence type="ECO:0000256" key="2">
    <source>
        <dbReference type="ARBA" id="ARBA00022670"/>
    </source>
</evidence>
<dbReference type="Proteomes" id="UP000663193">
    <property type="component" value="Chromosome 20"/>
</dbReference>
<evidence type="ECO:0000256" key="1">
    <source>
        <dbReference type="ARBA" id="ARBA00005234"/>
    </source>
</evidence>
<keyword evidence="2" id="KW-0645">Protease</keyword>
<keyword evidence="8" id="KW-1185">Reference proteome</keyword>
<dbReference type="PROSITE" id="PS50600">
    <property type="entry name" value="ULP_PROTEASE"/>
    <property type="match status" value="1"/>
</dbReference>
<dbReference type="EMBL" id="CP069042">
    <property type="protein sequence ID" value="QRD06496.1"/>
    <property type="molecule type" value="Genomic_DNA"/>
</dbReference>
<dbReference type="GO" id="GO:0008234">
    <property type="term" value="F:cysteine-type peptidase activity"/>
    <property type="evidence" value="ECO:0007669"/>
    <property type="project" value="UniProtKB-KW"/>
</dbReference>
<protein>
    <recommendedName>
        <fullName evidence="6">Ubiquitin-like protease family profile domain-containing protein</fullName>
    </recommendedName>
</protein>
<feature type="compositionally biased region" description="Polar residues" evidence="5">
    <location>
        <begin position="691"/>
        <end position="704"/>
    </location>
</feature>
<dbReference type="InterPro" id="IPR044613">
    <property type="entry name" value="Nep1/2-like"/>
</dbReference>
<feature type="compositionally biased region" description="Basic and acidic residues" evidence="5">
    <location>
        <begin position="616"/>
        <end position="639"/>
    </location>
</feature>
<name>A0A7U2NQ98_PHANO</name>
<evidence type="ECO:0000256" key="5">
    <source>
        <dbReference type="SAM" id="MobiDB-lite"/>
    </source>
</evidence>
<organism evidence="7 8">
    <name type="scientific">Phaeosphaeria nodorum (strain SN15 / ATCC MYA-4574 / FGSC 10173)</name>
    <name type="common">Glume blotch fungus</name>
    <name type="synonym">Parastagonospora nodorum</name>
    <dbReference type="NCBI Taxonomy" id="321614"/>
    <lineage>
        <taxon>Eukaryota</taxon>
        <taxon>Fungi</taxon>
        <taxon>Dikarya</taxon>
        <taxon>Ascomycota</taxon>
        <taxon>Pezizomycotina</taxon>
        <taxon>Dothideomycetes</taxon>
        <taxon>Pleosporomycetidae</taxon>
        <taxon>Pleosporales</taxon>
        <taxon>Pleosporineae</taxon>
        <taxon>Phaeosphaeriaceae</taxon>
        <taxon>Parastagonospora</taxon>
    </lineage>
</organism>
<feature type="compositionally biased region" description="Basic and acidic residues" evidence="5">
    <location>
        <begin position="659"/>
        <end position="668"/>
    </location>
</feature>
<keyword evidence="4" id="KW-0788">Thiol protease</keyword>